<name>A0ABD1UCV6_9LAMI</name>
<dbReference type="EMBL" id="JBFOLJ010000007">
    <property type="protein sequence ID" value="KAL2522859.1"/>
    <property type="molecule type" value="Genomic_DNA"/>
</dbReference>
<evidence type="ECO:0000256" key="5">
    <source>
        <dbReference type="ARBA" id="ARBA00023242"/>
    </source>
</evidence>
<dbReference type="Pfam" id="PF00067">
    <property type="entry name" value="p450"/>
    <property type="match status" value="1"/>
</dbReference>
<dbReference type="AlphaFoldDB" id="A0ABD1UCV6"/>
<comment type="subcellular location">
    <subcellularLocation>
        <location evidence="1">Nucleus</location>
    </subcellularLocation>
</comment>
<dbReference type="InterPro" id="IPR050655">
    <property type="entry name" value="Plant_B3_domain"/>
</dbReference>
<dbReference type="Proteomes" id="UP001604277">
    <property type="component" value="Unassembled WGS sequence"/>
</dbReference>
<feature type="domain" description="TF-B3" evidence="7">
    <location>
        <begin position="173"/>
        <end position="272"/>
    </location>
</feature>
<evidence type="ECO:0000259" key="7">
    <source>
        <dbReference type="PROSITE" id="PS50863"/>
    </source>
</evidence>
<dbReference type="GO" id="GO:0003677">
    <property type="term" value="F:DNA binding"/>
    <property type="evidence" value="ECO:0007669"/>
    <property type="project" value="UniProtKB-KW"/>
</dbReference>
<gene>
    <name evidence="8" type="ORF">Fot_26782</name>
    <name evidence="9" type="ORF">Fot_26820</name>
</gene>
<keyword evidence="2" id="KW-0805">Transcription regulation</keyword>
<dbReference type="SUPFAM" id="SSF48264">
    <property type="entry name" value="Cytochrome P450"/>
    <property type="match status" value="1"/>
</dbReference>
<evidence type="ECO:0000256" key="3">
    <source>
        <dbReference type="ARBA" id="ARBA00023125"/>
    </source>
</evidence>
<dbReference type="GO" id="GO:0005634">
    <property type="term" value="C:nucleus"/>
    <property type="evidence" value="ECO:0007669"/>
    <property type="project" value="UniProtKB-SubCell"/>
</dbReference>
<organism evidence="8 10">
    <name type="scientific">Forsythia ovata</name>
    <dbReference type="NCBI Taxonomy" id="205694"/>
    <lineage>
        <taxon>Eukaryota</taxon>
        <taxon>Viridiplantae</taxon>
        <taxon>Streptophyta</taxon>
        <taxon>Embryophyta</taxon>
        <taxon>Tracheophyta</taxon>
        <taxon>Spermatophyta</taxon>
        <taxon>Magnoliopsida</taxon>
        <taxon>eudicotyledons</taxon>
        <taxon>Gunneridae</taxon>
        <taxon>Pentapetalae</taxon>
        <taxon>asterids</taxon>
        <taxon>lamiids</taxon>
        <taxon>Lamiales</taxon>
        <taxon>Oleaceae</taxon>
        <taxon>Forsythieae</taxon>
        <taxon>Forsythia</taxon>
    </lineage>
</organism>
<dbReference type="InterPro" id="IPR003340">
    <property type="entry name" value="B3_DNA-bd"/>
</dbReference>
<reference evidence="10" key="1">
    <citation type="submission" date="2024-07" db="EMBL/GenBank/DDBJ databases">
        <title>Two chromosome-level genome assemblies of Korean endemic species Abeliophyllum distichum and Forsythia ovata (Oleaceae).</title>
        <authorList>
            <person name="Jang H."/>
        </authorList>
    </citation>
    <scope>NUCLEOTIDE SEQUENCE [LARGE SCALE GENOMIC DNA]</scope>
</reference>
<dbReference type="Pfam" id="PF02362">
    <property type="entry name" value="B3"/>
    <property type="match status" value="2"/>
</dbReference>
<protein>
    <submittedName>
        <fullName evidence="8">B3 domain-containing protein-like</fullName>
    </submittedName>
</protein>
<keyword evidence="3" id="KW-0238">DNA-binding</keyword>
<feature type="domain" description="TF-B3" evidence="7">
    <location>
        <begin position="10"/>
        <end position="103"/>
    </location>
</feature>
<dbReference type="Gene3D" id="1.10.630.10">
    <property type="entry name" value="Cytochrome P450"/>
    <property type="match status" value="1"/>
</dbReference>
<feature type="compositionally biased region" description="Polar residues" evidence="6">
    <location>
        <begin position="157"/>
        <end position="171"/>
    </location>
</feature>
<dbReference type="CDD" id="cd10017">
    <property type="entry name" value="B3_DNA"/>
    <property type="match status" value="2"/>
</dbReference>
<evidence type="ECO:0000256" key="4">
    <source>
        <dbReference type="ARBA" id="ARBA00023163"/>
    </source>
</evidence>
<dbReference type="SUPFAM" id="SSF101936">
    <property type="entry name" value="DNA-binding pseudobarrel domain"/>
    <property type="match status" value="2"/>
</dbReference>
<comment type="caution">
    <text evidence="8">The sequence shown here is derived from an EMBL/GenBank/DDBJ whole genome shotgun (WGS) entry which is preliminary data.</text>
</comment>
<proteinExistence type="predicted"/>
<keyword evidence="10" id="KW-1185">Reference proteome</keyword>
<dbReference type="Gene3D" id="2.40.330.10">
    <property type="entry name" value="DNA-binding pseudobarrel domain"/>
    <property type="match status" value="2"/>
</dbReference>
<evidence type="ECO:0000313" key="10">
    <source>
        <dbReference type="Proteomes" id="UP001604277"/>
    </source>
</evidence>
<sequence>MATNSKPKPKPSFFKVLIANFTTQLRLPPVFMLKYGEKLHENVTLTINNGESWNVRLEQDGGHHYFTQGWVKFVKDLDLKMGSFLVFWLVGNSTIKVSAYGISGCEMEFPDGESQTEDSEPVEVPLRRSARNAKGKQPVHTVKKEAWNICEHKPESSAETTNPQPESSAETKNPRFDFILKGYQGSRLSIGKAFATETGLVYKRAVVLEDTQGRYWPVALDKAKTAWFRLDMTTGWPEFRKANRLDYGDACLLEFIPTKNVVRATVDMMKQIRTFEIHISMKELYDLWAHKRSTKGALLVDMKQWLGDLVHKATVCMVQGRRFFRASADCQEEEARNWHKNLILSTSDTTLITLTWALSLLLNNPRTLKRAKDELDTQVSKDRQVGESYIKNLVHLQAIVMETLLLYPPSPITTRSPMEDCTFLMATMYPQGHF</sequence>
<evidence type="ECO:0000256" key="2">
    <source>
        <dbReference type="ARBA" id="ARBA00023015"/>
    </source>
</evidence>
<dbReference type="PROSITE" id="PS50863">
    <property type="entry name" value="B3"/>
    <property type="match status" value="2"/>
</dbReference>
<evidence type="ECO:0000313" key="9">
    <source>
        <dbReference type="EMBL" id="KAL2522897.1"/>
    </source>
</evidence>
<reference evidence="8" key="2">
    <citation type="submission" date="2024-07" db="EMBL/GenBank/DDBJ databases">
        <title>Two chromosome-level genome assemblies of Korean endemic species Abeliophyllum distichum and Forsythia ovata (Oleaceae).</title>
        <authorList>
            <person name="Mun J.H."/>
        </authorList>
    </citation>
    <scope>NUCLEOTIDE SEQUENCE</scope>
    <source>
        <strain evidence="8">KNKB202402200001</strain>
        <tissue evidence="8">Leaf</tissue>
    </source>
</reference>
<evidence type="ECO:0000313" key="8">
    <source>
        <dbReference type="EMBL" id="KAL2522859.1"/>
    </source>
</evidence>
<dbReference type="SMART" id="SM01019">
    <property type="entry name" value="B3"/>
    <property type="match status" value="2"/>
</dbReference>
<feature type="region of interest" description="Disordered" evidence="6">
    <location>
        <begin position="151"/>
        <end position="171"/>
    </location>
</feature>
<evidence type="ECO:0000256" key="6">
    <source>
        <dbReference type="SAM" id="MobiDB-lite"/>
    </source>
</evidence>
<dbReference type="InterPro" id="IPR015300">
    <property type="entry name" value="DNA-bd_pseudobarrel_sf"/>
</dbReference>
<dbReference type="PANTHER" id="PTHR31920:SF122">
    <property type="entry name" value="B3 DOMAIN-CONTAINING PROTEIN REM23"/>
    <property type="match status" value="1"/>
</dbReference>
<dbReference type="InterPro" id="IPR001128">
    <property type="entry name" value="Cyt_P450"/>
</dbReference>
<evidence type="ECO:0000256" key="1">
    <source>
        <dbReference type="ARBA" id="ARBA00004123"/>
    </source>
</evidence>
<dbReference type="PANTHER" id="PTHR31920">
    <property type="entry name" value="B3 DOMAIN-CONTAINING"/>
    <property type="match status" value="1"/>
</dbReference>
<keyword evidence="5" id="KW-0539">Nucleus</keyword>
<accession>A0ABD1UCV6</accession>
<keyword evidence="4" id="KW-0804">Transcription</keyword>
<dbReference type="EMBL" id="JBFOLJ010000007">
    <property type="protein sequence ID" value="KAL2522897.1"/>
    <property type="molecule type" value="Genomic_DNA"/>
</dbReference>
<dbReference type="InterPro" id="IPR036396">
    <property type="entry name" value="Cyt_P450_sf"/>
</dbReference>